<dbReference type="GO" id="GO:0019381">
    <property type="term" value="P:atrazine catabolic process"/>
    <property type="evidence" value="ECO:0007669"/>
    <property type="project" value="UniProtKB-UniRule"/>
</dbReference>
<dbReference type="InterPro" id="IPR043007">
    <property type="entry name" value="AtzD/Barbiturase_RUC"/>
</dbReference>
<dbReference type="InterPro" id="IPR014086">
    <property type="entry name" value="AtzD/Barbiturase"/>
</dbReference>
<feature type="binding site" evidence="4">
    <location>
        <begin position="224"/>
        <end position="225"/>
    </location>
    <ligand>
        <name>substrate</name>
    </ligand>
</feature>
<proteinExistence type="inferred from homology"/>
<feature type="binding site" evidence="4">
    <location>
        <position position="343"/>
    </location>
    <ligand>
        <name>Mg(2+)</name>
        <dbReference type="ChEBI" id="CHEBI:18420"/>
        <note>structural</note>
    </ligand>
</feature>
<comment type="domain">
    <text evidence="4">The monomer structure is formed from three repeating units (RUs) that share the same structure as one another. The monomer, the active site and substrate all possess threefold rotational symmetry, to the extent that the active site possesses three potential Ser-Lys catalytic dyads. It is possible that any or all of the three active-site serines may act as nucleophile (albeit only one can do so per catalytic cycle).</text>
</comment>
<feature type="binding site" evidence="4">
    <location>
        <position position="335"/>
    </location>
    <ligand>
        <name>Mg(2+)</name>
        <dbReference type="ChEBI" id="CHEBI:18420"/>
        <note>structural</note>
    </ligand>
</feature>
<feature type="binding site" evidence="4">
    <location>
        <position position="313"/>
    </location>
    <ligand>
        <name>substrate</name>
    </ligand>
</feature>
<name>A0A2V2LF54_9RHOB</name>
<comment type="function">
    <text evidence="4">Responsible for the hydrolysis of cyanuric acid, an intermediate formed during catabolism of s-triazine based compounds in herbicides such as atrazine and polymers such as melamine. Catalyzes the hydrolytic opening of the s-triazine ring of cyanuric acid (2,4,6-trihydroxy-s-triazine) to yield carbon dioxide and carboxybiuret, which spontaneously decarboxylates to biuret.</text>
</comment>
<keyword evidence="4" id="KW-0460">Magnesium</keyword>
<reference evidence="5 6" key="1">
    <citation type="submission" date="2018-05" db="EMBL/GenBank/DDBJ databases">
        <title>Rhodobacteraceae gen. nov., sp. nov. isolated from sea water.</title>
        <authorList>
            <person name="Ren Y."/>
        </authorList>
    </citation>
    <scope>NUCLEOTIDE SEQUENCE [LARGE SCALE GENOMIC DNA]</scope>
    <source>
        <strain evidence="5 6">TG-679</strain>
    </source>
</reference>
<keyword evidence="6" id="KW-1185">Reference proteome</keyword>
<accession>A0A2V2LF54</accession>
<feature type="binding site" evidence="4">
    <location>
        <position position="338"/>
    </location>
    <ligand>
        <name>Mg(2+)</name>
        <dbReference type="ChEBI" id="CHEBI:18420"/>
        <note>structural</note>
    </ligand>
</feature>
<dbReference type="GO" id="GO:0018753">
    <property type="term" value="F:cyanuric acid amidohydrolase activity"/>
    <property type="evidence" value="ECO:0007669"/>
    <property type="project" value="UniProtKB-UniRule"/>
</dbReference>
<evidence type="ECO:0000256" key="4">
    <source>
        <dbReference type="HAMAP-Rule" id="MF_01989"/>
    </source>
</evidence>
<comment type="subunit">
    <text evidence="2 4">Homotetramer.</text>
</comment>
<dbReference type="Gene3D" id="3.30.1330.170">
    <property type="entry name" value="Cyanuric acid hydrolase/Barbiturase, RU A"/>
    <property type="match status" value="1"/>
</dbReference>
<feature type="site" description="Important for substrate specificity" evidence="4">
    <location>
        <position position="309"/>
    </location>
</feature>
<evidence type="ECO:0000313" key="6">
    <source>
        <dbReference type="Proteomes" id="UP000245680"/>
    </source>
</evidence>
<keyword evidence="4" id="KW-0479">Metal-binding</keyword>
<dbReference type="Gene3D" id="3.30.1330.160">
    <property type="entry name" value="Cyanuric acid hydrolase/Barbituras, RU C"/>
    <property type="match status" value="1"/>
</dbReference>
<evidence type="ECO:0000313" key="5">
    <source>
        <dbReference type="EMBL" id="PWR04240.1"/>
    </source>
</evidence>
<comment type="caution">
    <text evidence="4">Lacks conserved residue(s) required for the propagation of feature annotation.</text>
</comment>
<comment type="pathway">
    <text evidence="4">Xenobiotic degradation; atrazine degradation; biuret from cyanurate: step 1/1.</text>
</comment>
<evidence type="ECO:0000256" key="3">
    <source>
        <dbReference type="ARBA" id="ARBA00022801"/>
    </source>
</evidence>
<sequence>MPRKASLFRLSMGDPGDVSAIEACLADGRLKPDAIAAILGKTEGNGCVNDFTRAYATQSLRAMLARYLEPHAVETVPLVMSGGTEGALSPHWIVIAAEKAEDAVTPGPALAIGTAITPPLSPSEIGRPAQAFRVRDAVRCAMARAEIDSPADVQFVQVKCPLLTAARAATVGGDVATVDMLKSMGLSRGASALGVGLALDELRDMPGDMIGADRSIWSSRASCSAGIELMACEVVVLGQSPGWCGPLRIASTVMADAIDAASVRSLLARVPGDPALAVRAVLAKAEASSNGMVRGQRHTMLEDSDISATRHARGFVGGVLAGLVGHTELFVSGGAEHQGPDGGGPVSIIYSLQASDLGT</sequence>
<dbReference type="HAMAP" id="MF_01989">
    <property type="entry name" value="Cyc_amidohydrol"/>
    <property type="match status" value="1"/>
</dbReference>
<feature type="binding site" evidence="4">
    <location>
        <position position="340"/>
    </location>
    <ligand>
        <name>Mg(2+)</name>
        <dbReference type="ChEBI" id="CHEBI:18420"/>
        <note>structural</note>
    </ligand>
</feature>
<dbReference type="InterPro" id="IPR043008">
    <property type="entry name" value="AtzD/Barbiturase_RUA"/>
</dbReference>
<comment type="activity regulation">
    <text evidence="4">Inhibited by barbituric acid.</text>
</comment>
<feature type="region of interest" description="RU A" evidence="4">
    <location>
        <begin position="1"/>
        <end position="101"/>
    </location>
</feature>
<feature type="binding site" evidence="4">
    <location>
        <position position="339"/>
    </location>
    <ligand>
        <name>Mg(2+)</name>
        <dbReference type="ChEBI" id="CHEBI:18420"/>
        <note>structural</note>
    </ligand>
</feature>
<comment type="similarity">
    <text evidence="1 4">Belongs to the cyclic amide hydrolase (CyAH) family.</text>
</comment>
<dbReference type="GO" id="GO:0046872">
    <property type="term" value="F:metal ion binding"/>
    <property type="evidence" value="ECO:0007669"/>
    <property type="project" value="UniProtKB-UniRule"/>
</dbReference>
<evidence type="ECO:0000256" key="2">
    <source>
        <dbReference type="ARBA" id="ARBA00011881"/>
    </source>
</evidence>
<evidence type="ECO:0000256" key="1">
    <source>
        <dbReference type="ARBA" id="ARBA00010947"/>
    </source>
</evidence>
<feature type="active site" description="Nucleophile" evidence="4">
    <location>
        <position position="224"/>
    </location>
</feature>
<keyword evidence="3 4" id="KW-0378">Hydrolase</keyword>
<organism evidence="5 6">
    <name type="scientific">Meridianimarinicoccus roseus</name>
    <dbReference type="NCBI Taxonomy" id="2072018"/>
    <lineage>
        <taxon>Bacteria</taxon>
        <taxon>Pseudomonadati</taxon>
        <taxon>Pseudomonadota</taxon>
        <taxon>Alphaproteobacteria</taxon>
        <taxon>Rhodobacterales</taxon>
        <taxon>Paracoccaceae</taxon>
        <taxon>Meridianimarinicoccus</taxon>
    </lineage>
</organism>
<feature type="binding site" evidence="4">
    <location>
        <begin position="332"/>
        <end position="333"/>
    </location>
    <ligand>
        <name>substrate</name>
    </ligand>
</feature>
<comment type="catalytic activity">
    <reaction evidence="4">
        <text>cyanurate + H2O = 1-carboxybiuret + H(+)</text>
        <dbReference type="Rhea" id="RHEA:70363"/>
        <dbReference type="ChEBI" id="CHEBI:15377"/>
        <dbReference type="ChEBI" id="CHEBI:15378"/>
        <dbReference type="ChEBI" id="CHEBI:38028"/>
        <dbReference type="ChEBI" id="CHEBI:142864"/>
        <dbReference type="EC" id="3.5.2.15"/>
    </reaction>
</comment>
<dbReference type="EMBL" id="QGKU01000008">
    <property type="protein sequence ID" value="PWR04240.1"/>
    <property type="molecule type" value="Genomic_DNA"/>
</dbReference>
<dbReference type="UniPathway" id="UPA00008">
    <property type="reaction ID" value="UER00502"/>
</dbReference>
<dbReference type="OrthoDB" id="569708at2"/>
<gene>
    <name evidence="5" type="ORF">DKT77_02335</name>
</gene>
<feature type="binding site" evidence="4">
    <location>
        <begin position="81"/>
        <end position="82"/>
    </location>
    <ligand>
        <name>substrate</name>
    </ligand>
</feature>
<dbReference type="NCBIfam" id="TIGR02714">
    <property type="entry name" value="amido_AtzD_TrzD"/>
    <property type="match status" value="1"/>
</dbReference>
<dbReference type="EC" id="3.5.2.15" evidence="4"/>
<feature type="binding site" evidence="4">
    <location>
        <position position="188"/>
    </location>
    <ligand>
        <name>substrate</name>
    </ligand>
</feature>
<dbReference type="Gene3D" id="3.30.1330.180">
    <property type="entry name" value="Cyanuric acid hydrolase/Barbiturase, RU B"/>
    <property type="match status" value="1"/>
</dbReference>
<dbReference type="Pfam" id="PF09663">
    <property type="entry name" value="Amido_AtzD_TrzD"/>
    <property type="match status" value="1"/>
</dbReference>
<feature type="region of interest" description="RU C" evidence="4">
    <location>
        <begin position="247"/>
        <end position="359"/>
    </location>
</feature>
<protein>
    <recommendedName>
        <fullName evidence="4">Cyanuric acid amidohydrolase</fullName>
        <shortName evidence="4">CAH</shortName>
        <ecNumber evidence="4">3.5.2.15</ecNumber>
    </recommendedName>
</protein>
<dbReference type="RefSeq" id="WP_109810141.1">
    <property type="nucleotide sequence ID" value="NZ_QGKU01000008.1"/>
</dbReference>
<dbReference type="InterPro" id="IPR043006">
    <property type="entry name" value="AtzD/Barbiturase_RUB"/>
</dbReference>
<dbReference type="Proteomes" id="UP000245680">
    <property type="component" value="Unassembled WGS sequence"/>
</dbReference>
<feature type="binding site" evidence="4">
    <location>
        <position position="286"/>
    </location>
    <ligand>
        <name>Mg(2+)</name>
        <dbReference type="ChEBI" id="CHEBI:18420"/>
        <note>structural</note>
    </ligand>
</feature>
<feature type="binding site" evidence="4">
    <location>
        <position position="53"/>
    </location>
    <ligand>
        <name>substrate</name>
    </ligand>
</feature>
<comment type="caution">
    <text evidence="5">The sequence shown here is derived from an EMBL/GenBank/DDBJ whole genome shotgun (WGS) entry which is preliminary data.</text>
</comment>
<dbReference type="AlphaFoldDB" id="A0A2V2LF54"/>
<feature type="active site" evidence="4">
    <location>
        <position position="159"/>
    </location>
</feature>